<organism evidence="5 6">
    <name type="scientific">Mycena metata</name>
    <dbReference type="NCBI Taxonomy" id="1033252"/>
    <lineage>
        <taxon>Eukaryota</taxon>
        <taxon>Fungi</taxon>
        <taxon>Dikarya</taxon>
        <taxon>Basidiomycota</taxon>
        <taxon>Agaricomycotina</taxon>
        <taxon>Agaricomycetes</taxon>
        <taxon>Agaricomycetidae</taxon>
        <taxon>Agaricales</taxon>
        <taxon>Marasmiineae</taxon>
        <taxon>Mycenaceae</taxon>
        <taxon>Mycena</taxon>
    </lineage>
</organism>
<name>A0AAD7P325_9AGAR</name>
<evidence type="ECO:0000256" key="2">
    <source>
        <dbReference type="ARBA" id="ARBA00022786"/>
    </source>
</evidence>
<proteinExistence type="predicted"/>
<evidence type="ECO:0000313" key="5">
    <source>
        <dbReference type="EMBL" id="KAJ7786148.1"/>
    </source>
</evidence>
<dbReference type="SUPFAM" id="SSF54495">
    <property type="entry name" value="UBC-like"/>
    <property type="match status" value="1"/>
</dbReference>
<dbReference type="EMBL" id="JARKIB010000001">
    <property type="protein sequence ID" value="KAJ7786148.1"/>
    <property type="molecule type" value="Genomic_DNA"/>
</dbReference>
<dbReference type="Proteomes" id="UP001215598">
    <property type="component" value="Unassembled WGS sequence"/>
</dbReference>
<keyword evidence="6" id="KW-1185">Reference proteome</keyword>
<dbReference type="SMART" id="SM00212">
    <property type="entry name" value="UBCc"/>
    <property type="match status" value="1"/>
</dbReference>
<feature type="region of interest" description="Disordered" evidence="3">
    <location>
        <begin position="564"/>
        <end position="604"/>
    </location>
</feature>
<evidence type="ECO:0000313" key="6">
    <source>
        <dbReference type="Proteomes" id="UP001215598"/>
    </source>
</evidence>
<dbReference type="InterPro" id="IPR000608">
    <property type="entry name" value="UBC"/>
</dbReference>
<dbReference type="AlphaFoldDB" id="A0AAD7P325"/>
<dbReference type="PANTHER" id="PTHR46116:SF15">
    <property type="entry name" value="(E3-INDEPENDENT) E2 UBIQUITIN-CONJUGATING ENZYME"/>
    <property type="match status" value="1"/>
</dbReference>
<feature type="compositionally biased region" description="Acidic residues" evidence="3">
    <location>
        <begin position="661"/>
        <end position="678"/>
    </location>
</feature>
<dbReference type="Gene3D" id="3.10.110.10">
    <property type="entry name" value="Ubiquitin Conjugating Enzyme"/>
    <property type="match status" value="1"/>
</dbReference>
<accession>A0AAD7P325</accession>
<keyword evidence="2" id="KW-0833">Ubl conjugation pathway</keyword>
<dbReference type="Pfam" id="PF00179">
    <property type="entry name" value="UQ_con"/>
    <property type="match status" value="1"/>
</dbReference>
<sequence>MARRAPTKFYQQDIVRRVQTSNAATSDGEQPNGIVMRCWHDAEEVAPQTPLLDPLMRPLRQDEVGVSFYRNEPDSNTRREFDRKILPESELILVDRTFHPGDFCKRNIEDVRSGVVLKARVDGRCEHVVSGERIEGYVTLAELADRTYAEVGDYVTYDDWIGQVIELYDEVSVEISSGEIVRFSEVGSRLSVGEKGSDIIPPPASTVHNLFGFLLGNNRPSPDDTCVKVAHSVYAVTWLAVSQALDPEDAEKRRRPQKFWMGPDTSKLTLIRSLADLEMRVGDRIAFKDEDKVPGTTHGLQGGLQVVVKSFTVTETLTWVDVLWQDGTKETVRSTELIPYLNPDEYDCWPGDYVIWNREDEKRAVIIQSVDAAQRTASVLIPETGKIELASVLELDPHGTSDTFAMLEAPSDGLGVRRGDFLFVHPEGKTNGSPVVARVPRIGEVEAWVRDAPFVDGQLSGFRKEMEQLGRDIAHRRASENIVEGPILRPSPDDETLIWLGEVTDINIDGTIELTHPNGAVRSYPLQRLTKLYDGIDQLEDDMWDEMSEGHIHAEENPAWTINEEGGAWEPDDAHSAHDWPSYSDEEGEGNDEPGAAVPIANGDGHTWAEDVPLGPLLDAVNGLLSSDILYPLDSDTPLMEVGTPPELERSPSPDVPRDADDADDTPPNDLDSEDEPDSPWKRFEVLASAPEDHAYYNSPPAQPSKSFLGRLTREYRVLATSLPDSILVRAYEDRTDLLRSMIIGPENTPYEDAPFVIDWMLDSNFPHSPPIAHFLSWTNGNGRVNPNLYEEGKVCLSILGTWAGDKNEIWNSARSSLLQAFVSIQGLVLVKEPWFCEPAYEKLRGTEEGIVNSRLYNEKAYVLSRGFVRRALELPPGGLEPELDWLYHRTGRLDKVITDAQQLIEKSKATAAAETASSEEDRELAVPRLSAGGIITLDRTLVKLVSLRSRS</sequence>
<comment type="caution">
    <text evidence="5">The sequence shown here is derived from an EMBL/GenBank/DDBJ whole genome shotgun (WGS) entry which is preliminary data.</text>
</comment>
<dbReference type="InterPro" id="IPR016135">
    <property type="entry name" value="UBQ-conjugating_enzyme/RWD"/>
</dbReference>
<feature type="region of interest" description="Disordered" evidence="3">
    <location>
        <begin position="636"/>
        <end position="681"/>
    </location>
</feature>
<dbReference type="PANTHER" id="PTHR46116">
    <property type="entry name" value="(E3-INDEPENDENT) E2 UBIQUITIN-CONJUGATING ENZYME"/>
    <property type="match status" value="1"/>
</dbReference>
<protein>
    <recommendedName>
        <fullName evidence="4">UBC core domain-containing protein</fullName>
    </recommendedName>
</protein>
<evidence type="ECO:0000259" key="4">
    <source>
        <dbReference type="PROSITE" id="PS50127"/>
    </source>
</evidence>
<feature type="compositionally biased region" description="Basic and acidic residues" evidence="3">
    <location>
        <begin position="647"/>
        <end position="660"/>
    </location>
</feature>
<reference evidence="5" key="1">
    <citation type="submission" date="2023-03" db="EMBL/GenBank/DDBJ databases">
        <title>Massive genome expansion in bonnet fungi (Mycena s.s.) driven by repeated elements and novel gene families across ecological guilds.</title>
        <authorList>
            <consortium name="Lawrence Berkeley National Laboratory"/>
            <person name="Harder C.B."/>
            <person name="Miyauchi S."/>
            <person name="Viragh M."/>
            <person name="Kuo A."/>
            <person name="Thoen E."/>
            <person name="Andreopoulos B."/>
            <person name="Lu D."/>
            <person name="Skrede I."/>
            <person name="Drula E."/>
            <person name="Henrissat B."/>
            <person name="Morin E."/>
            <person name="Kohler A."/>
            <person name="Barry K."/>
            <person name="LaButti K."/>
            <person name="Morin E."/>
            <person name="Salamov A."/>
            <person name="Lipzen A."/>
            <person name="Mereny Z."/>
            <person name="Hegedus B."/>
            <person name="Baldrian P."/>
            <person name="Stursova M."/>
            <person name="Weitz H."/>
            <person name="Taylor A."/>
            <person name="Grigoriev I.V."/>
            <person name="Nagy L.G."/>
            <person name="Martin F."/>
            <person name="Kauserud H."/>
        </authorList>
    </citation>
    <scope>NUCLEOTIDE SEQUENCE</scope>
    <source>
        <strain evidence="5">CBHHK182m</strain>
    </source>
</reference>
<dbReference type="PROSITE" id="PS50127">
    <property type="entry name" value="UBC_2"/>
    <property type="match status" value="1"/>
</dbReference>
<evidence type="ECO:0000256" key="3">
    <source>
        <dbReference type="SAM" id="MobiDB-lite"/>
    </source>
</evidence>
<gene>
    <name evidence="5" type="ORF">B0H16DRAFT_19464</name>
</gene>
<dbReference type="GO" id="GO:0061631">
    <property type="term" value="F:ubiquitin conjugating enzyme activity"/>
    <property type="evidence" value="ECO:0007669"/>
    <property type="project" value="TreeGrafter"/>
</dbReference>
<feature type="domain" description="UBC core" evidence="4">
    <location>
        <begin position="707"/>
        <end position="870"/>
    </location>
</feature>
<keyword evidence="1" id="KW-0808">Transferase</keyword>
<evidence type="ECO:0000256" key="1">
    <source>
        <dbReference type="ARBA" id="ARBA00022679"/>
    </source>
</evidence>
<dbReference type="CDD" id="cd23837">
    <property type="entry name" value="UBCc_UBE2O"/>
    <property type="match status" value="1"/>
</dbReference>